<dbReference type="STRING" id="1427518.XSR1_190028"/>
<dbReference type="GO" id="GO:0003677">
    <property type="term" value="F:DNA binding"/>
    <property type="evidence" value="ECO:0007669"/>
    <property type="project" value="UniProtKB-KW"/>
</dbReference>
<dbReference type="InterPro" id="IPR001387">
    <property type="entry name" value="Cro/C1-type_HTH"/>
</dbReference>
<dbReference type="InterPro" id="IPR014710">
    <property type="entry name" value="RmlC-like_jellyroll"/>
</dbReference>
<feature type="domain" description="HTH cro/C1-type" evidence="2">
    <location>
        <begin position="48"/>
        <end position="102"/>
    </location>
</feature>
<dbReference type="SUPFAM" id="SSF51182">
    <property type="entry name" value="RmlC-like cupins"/>
    <property type="match status" value="1"/>
</dbReference>
<dbReference type="CDD" id="cd00093">
    <property type="entry name" value="HTH_XRE"/>
    <property type="match status" value="1"/>
</dbReference>
<evidence type="ECO:0000313" key="4">
    <source>
        <dbReference type="Proteomes" id="UP000019202"/>
    </source>
</evidence>
<organism evidence="3 4">
    <name type="scientific">Xenorhabdus szentirmaii DSM 16338</name>
    <dbReference type="NCBI Taxonomy" id="1427518"/>
    <lineage>
        <taxon>Bacteria</taxon>
        <taxon>Pseudomonadati</taxon>
        <taxon>Pseudomonadota</taxon>
        <taxon>Gammaproteobacteria</taxon>
        <taxon>Enterobacterales</taxon>
        <taxon>Morganellaceae</taxon>
        <taxon>Xenorhabdus</taxon>
    </lineage>
</organism>
<dbReference type="Gene3D" id="2.60.120.10">
    <property type="entry name" value="Jelly Rolls"/>
    <property type="match status" value="1"/>
</dbReference>
<dbReference type="InterPro" id="IPR011051">
    <property type="entry name" value="RmlC_Cupin_sf"/>
</dbReference>
<evidence type="ECO:0000256" key="1">
    <source>
        <dbReference type="ARBA" id="ARBA00023125"/>
    </source>
</evidence>
<comment type="caution">
    <text evidence="3">The sequence shown here is derived from an EMBL/GenBank/DDBJ whole genome shotgun (WGS) entry which is preliminary data.</text>
</comment>
<dbReference type="Proteomes" id="UP000019202">
    <property type="component" value="Unassembled WGS sequence"/>
</dbReference>
<dbReference type="GO" id="GO:0003700">
    <property type="term" value="F:DNA-binding transcription factor activity"/>
    <property type="evidence" value="ECO:0007669"/>
    <property type="project" value="TreeGrafter"/>
</dbReference>
<dbReference type="PROSITE" id="PS50943">
    <property type="entry name" value="HTH_CROC1"/>
    <property type="match status" value="1"/>
</dbReference>
<dbReference type="GO" id="GO:0005829">
    <property type="term" value="C:cytosol"/>
    <property type="evidence" value="ECO:0007669"/>
    <property type="project" value="TreeGrafter"/>
</dbReference>
<dbReference type="InterPro" id="IPR010982">
    <property type="entry name" value="Lambda_DNA-bd_dom_sf"/>
</dbReference>
<dbReference type="Gene3D" id="1.10.260.40">
    <property type="entry name" value="lambda repressor-like DNA-binding domains"/>
    <property type="match status" value="1"/>
</dbReference>
<evidence type="ECO:0000259" key="2">
    <source>
        <dbReference type="PROSITE" id="PS50943"/>
    </source>
</evidence>
<keyword evidence="1" id="KW-0238">DNA-binding</keyword>
<dbReference type="InterPro" id="IPR050807">
    <property type="entry name" value="TransReg_Diox_bact_type"/>
</dbReference>
<dbReference type="PANTHER" id="PTHR46797">
    <property type="entry name" value="HTH-TYPE TRANSCRIPTIONAL REGULATOR"/>
    <property type="match status" value="1"/>
</dbReference>
<dbReference type="EMBL" id="CBXF010000076">
    <property type="protein sequence ID" value="CDL82093.1"/>
    <property type="molecule type" value="Genomic_DNA"/>
</dbReference>
<keyword evidence="4" id="KW-1185">Reference proteome</keyword>
<dbReference type="CDD" id="cd02209">
    <property type="entry name" value="cupin_XRE_C"/>
    <property type="match status" value="1"/>
</dbReference>
<dbReference type="SUPFAM" id="SSF47413">
    <property type="entry name" value="lambda repressor-like DNA-binding domains"/>
    <property type="match status" value="1"/>
</dbReference>
<name>W1IW90_9GAMM</name>
<dbReference type="AlphaFoldDB" id="W1IW90"/>
<evidence type="ECO:0000313" key="3">
    <source>
        <dbReference type="EMBL" id="CDL82093.1"/>
    </source>
</evidence>
<gene>
    <name evidence="3" type="ORF">XSR1_190028</name>
</gene>
<protein>
    <recommendedName>
        <fullName evidence="2">HTH cro/C1-type domain-containing protein</fullName>
    </recommendedName>
</protein>
<dbReference type="PANTHER" id="PTHR46797:SF1">
    <property type="entry name" value="METHYLPHOSPHONATE SYNTHASE"/>
    <property type="match status" value="1"/>
</dbReference>
<sequence>MFSIHLLQIFISLTVKIYNIFPDNDEPMMSDDQHDRLKKTYMNIGNNVKQLRIARNLSLNELSRLSGVSKAALSKLESGGSNPRVDTLDAIANALRLPLGDLLGSNNERYPYLEKNSGYDGDYSQVMKFRIGQGNITEIWHLQMKPGVIINSPAHIFGTHEHVIVHLGSLILRISDDRSIVLQAGDFYAFSGDVKHAYICADSAVSATVIMSYTTHG</sequence>
<dbReference type="Pfam" id="PF01381">
    <property type="entry name" value="HTH_3"/>
    <property type="match status" value="1"/>
</dbReference>
<accession>W1IW90</accession>
<proteinExistence type="predicted"/>
<reference evidence="3" key="1">
    <citation type="submission" date="2013-11" db="EMBL/GenBank/DDBJ databases">
        <title>Draft genome sequence and annotation of the entomopathogenic bacteria, Xenorhabdus cabanillasi strain JM26 and Xenorhabdus szentirmai strain DSM 16338.</title>
        <authorList>
            <person name="Gualtieri M."/>
            <person name="Ogier J.C."/>
            <person name="Pages S."/>
            <person name="Givaudan A."/>
            <person name="Gaudriault S."/>
        </authorList>
    </citation>
    <scope>NUCLEOTIDE SEQUENCE [LARGE SCALE GENOMIC DNA]</scope>
    <source>
        <strain evidence="3">DSM 16338</strain>
    </source>
</reference>
<dbReference type="SMART" id="SM00530">
    <property type="entry name" value="HTH_XRE"/>
    <property type="match status" value="1"/>
</dbReference>